<protein>
    <recommendedName>
        <fullName evidence="3">DUF2267 domain-containing protein</fullName>
    </recommendedName>
</protein>
<evidence type="ECO:0008006" key="3">
    <source>
        <dbReference type="Google" id="ProtNLM"/>
    </source>
</evidence>
<name>A0A0B1QA85_9HYPH</name>
<dbReference type="STRING" id="370622.LA66_04210"/>
<dbReference type="EMBL" id="JRFJ01000001">
    <property type="protein sequence ID" value="KHJ55837.1"/>
    <property type="molecule type" value="Genomic_DNA"/>
</dbReference>
<organism evidence="1 2">
    <name type="scientific">Aureimonas altamirensis</name>
    <dbReference type="NCBI Taxonomy" id="370622"/>
    <lineage>
        <taxon>Bacteria</taxon>
        <taxon>Pseudomonadati</taxon>
        <taxon>Pseudomonadota</taxon>
        <taxon>Alphaproteobacteria</taxon>
        <taxon>Hyphomicrobiales</taxon>
        <taxon>Aurantimonadaceae</taxon>
        <taxon>Aureimonas</taxon>
    </lineage>
</organism>
<dbReference type="AlphaFoldDB" id="A0A0B1QA85"/>
<dbReference type="OrthoDB" id="7907231at2"/>
<accession>A0A0B1QA85</accession>
<evidence type="ECO:0000313" key="2">
    <source>
        <dbReference type="Proteomes" id="UP000030826"/>
    </source>
</evidence>
<comment type="caution">
    <text evidence="1">The sequence shown here is derived from an EMBL/GenBank/DDBJ whole genome shotgun (WGS) entry which is preliminary data.</text>
</comment>
<proteinExistence type="predicted"/>
<reference evidence="1 2" key="1">
    <citation type="submission" date="2014-09" db="EMBL/GenBank/DDBJ databases">
        <title>Isolation and characterization of Aurantimonas altamirensis ON-56566 from clinical sample following a dog bite.</title>
        <authorList>
            <person name="Eshaghi A."/>
            <person name="Li A."/>
            <person name="Shahinas D."/>
            <person name="Bahn P."/>
            <person name="Kus J.V."/>
            <person name="Patel S.N."/>
        </authorList>
    </citation>
    <scope>NUCLEOTIDE SEQUENCE [LARGE SCALE GENOMIC DNA]</scope>
    <source>
        <strain evidence="1 2">ON-56566</strain>
    </source>
</reference>
<dbReference type="RefSeq" id="WP_039188881.1">
    <property type="nucleotide sequence ID" value="NZ_JRFJ01000001.1"/>
</dbReference>
<sequence length="116" mass="12045">MDDLFSRISAAAEISESDARQAVGYILAYMHAESEDDSLRGMVSATPGATEAMAAADGYDGTGGIMGLGARLMGMGLDMEQIRDVAESFVAVARDHAGDETVDKAIASVPALAQFI</sequence>
<gene>
    <name evidence="1" type="ORF">LA66_04210</name>
</gene>
<evidence type="ECO:0000313" key="1">
    <source>
        <dbReference type="EMBL" id="KHJ55837.1"/>
    </source>
</evidence>
<dbReference type="Proteomes" id="UP000030826">
    <property type="component" value="Unassembled WGS sequence"/>
</dbReference>